<evidence type="ECO:0000313" key="2">
    <source>
        <dbReference type="Proteomes" id="UP001556367"/>
    </source>
</evidence>
<comment type="caution">
    <text evidence="1">The sequence shown here is derived from an EMBL/GenBank/DDBJ whole genome shotgun (WGS) entry which is preliminary data.</text>
</comment>
<keyword evidence="2" id="KW-1185">Reference proteome</keyword>
<organism evidence="1 2">
    <name type="scientific">Hohenbuehelia grisea</name>
    <dbReference type="NCBI Taxonomy" id="104357"/>
    <lineage>
        <taxon>Eukaryota</taxon>
        <taxon>Fungi</taxon>
        <taxon>Dikarya</taxon>
        <taxon>Basidiomycota</taxon>
        <taxon>Agaricomycotina</taxon>
        <taxon>Agaricomycetes</taxon>
        <taxon>Agaricomycetidae</taxon>
        <taxon>Agaricales</taxon>
        <taxon>Pleurotineae</taxon>
        <taxon>Pleurotaceae</taxon>
        <taxon>Hohenbuehelia</taxon>
    </lineage>
</organism>
<accession>A0ABR3JWK5</accession>
<reference evidence="2" key="1">
    <citation type="submission" date="2024-06" db="EMBL/GenBank/DDBJ databases">
        <title>Multi-omics analyses provide insights into the biosynthesis of the anticancer antibiotic pleurotin in Hohenbuehelia grisea.</title>
        <authorList>
            <person name="Weaver J.A."/>
            <person name="Alberti F."/>
        </authorList>
    </citation>
    <scope>NUCLEOTIDE SEQUENCE [LARGE SCALE GENOMIC DNA]</scope>
    <source>
        <strain evidence="2">T-177</strain>
    </source>
</reference>
<dbReference type="EMBL" id="JASNQZ010000002">
    <property type="protein sequence ID" value="KAL0960305.1"/>
    <property type="molecule type" value="Genomic_DNA"/>
</dbReference>
<evidence type="ECO:0000313" key="1">
    <source>
        <dbReference type="EMBL" id="KAL0960305.1"/>
    </source>
</evidence>
<proteinExistence type="predicted"/>
<gene>
    <name evidence="1" type="ORF">HGRIS_011931</name>
</gene>
<sequence length="140" mass="15257">MDVFFVTNRKTGPFYRVDRSGQVSSDYELYGDDSRRLDNPTCYLYHVSRLGTLGGALVVMPTTCTKKPRTGCAGFVAALVSAPGLRAELAVQSADDVDVRFAVTSHAKPLQFDIYVMVAAGQEPLDLSHAGGELRHVMED</sequence>
<protein>
    <submittedName>
        <fullName evidence="1">Uncharacterized protein</fullName>
    </submittedName>
</protein>
<dbReference type="Proteomes" id="UP001556367">
    <property type="component" value="Unassembled WGS sequence"/>
</dbReference>
<name>A0ABR3JWK5_9AGAR</name>